<evidence type="ECO:0000256" key="1">
    <source>
        <dbReference type="ARBA" id="ARBA00001974"/>
    </source>
</evidence>
<dbReference type="GO" id="GO:0035999">
    <property type="term" value="P:tetrahydrofolate interconversion"/>
    <property type="evidence" value="ECO:0007669"/>
    <property type="project" value="UniProtKB-UniPathway"/>
</dbReference>
<accession>A0A1G2K5H6</accession>
<dbReference type="AlphaFoldDB" id="A0A1G2K5H6"/>
<evidence type="ECO:0000313" key="10">
    <source>
        <dbReference type="Proteomes" id="UP000177152"/>
    </source>
</evidence>
<evidence type="ECO:0000256" key="7">
    <source>
        <dbReference type="ARBA" id="ARBA00048628"/>
    </source>
</evidence>
<sequence length="298" mass="33382">MRQSGKRPGILKRIARREFLISVQLDPPSPGMFPKFNDSLKKLRRAGVKVFDVNSSRRICHDSIQLASELCGTSADVIAHITTRDSSVNGLLNQILAAYEWSDLKNFLVITGDPYESKQAVFPSRGVFQTDSIGALKAIDWQFRKNLARPLNIVLAAAVNQNEHDRAKEGKRIEEKIAAGTDIFMSQPVFDSVQADELFKFYGEHSARPLFVGVWPTLNLKTIENIRAGSVEGVRLPRKEYSELISSFTDENELRRKSAERTIGLVRHIRSSGKATGIYIVAPSRNPLLLLPILKELL</sequence>
<evidence type="ECO:0000256" key="4">
    <source>
        <dbReference type="ARBA" id="ARBA00022630"/>
    </source>
</evidence>
<dbReference type="Proteomes" id="UP000177152">
    <property type="component" value="Unassembled WGS sequence"/>
</dbReference>
<evidence type="ECO:0000256" key="3">
    <source>
        <dbReference type="ARBA" id="ARBA00006743"/>
    </source>
</evidence>
<evidence type="ECO:0000256" key="8">
    <source>
        <dbReference type="RuleBase" id="RU003862"/>
    </source>
</evidence>
<dbReference type="SUPFAM" id="SSF51730">
    <property type="entry name" value="FAD-linked oxidoreductase"/>
    <property type="match status" value="1"/>
</dbReference>
<keyword evidence="4 8" id="KW-0285">Flavoprotein</keyword>
<dbReference type="GO" id="GO:0106312">
    <property type="term" value="F:methylenetetrahydrofolate reductase (NADH) activity"/>
    <property type="evidence" value="ECO:0007669"/>
    <property type="project" value="UniProtKB-EC"/>
</dbReference>
<dbReference type="PANTHER" id="PTHR45754:SF3">
    <property type="entry name" value="METHYLENETETRAHYDROFOLATE REDUCTASE (NADPH)"/>
    <property type="match status" value="1"/>
</dbReference>
<evidence type="ECO:0000256" key="2">
    <source>
        <dbReference type="ARBA" id="ARBA00004777"/>
    </source>
</evidence>
<dbReference type="InterPro" id="IPR003171">
    <property type="entry name" value="Mehydrof_redctse-like"/>
</dbReference>
<organism evidence="9 10">
    <name type="scientific">Candidatus Sungbacteria bacterium RIFCSPHIGHO2_01_FULL_47_32</name>
    <dbReference type="NCBI Taxonomy" id="1802264"/>
    <lineage>
        <taxon>Bacteria</taxon>
        <taxon>Candidatus Sungiibacteriota</taxon>
    </lineage>
</organism>
<gene>
    <name evidence="9" type="ORF">A2633_01295</name>
</gene>
<proteinExistence type="inferred from homology"/>
<dbReference type="InterPro" id="IPR029041">
    <property type="entry name" value="FAD-linked_oxidoreductase-like"/>
</dbReference>
<dbReference type="PANTHER" id="PTHR45754">
    <property type="entry name" value="METHYLENETETRAHYDROFOLATE REDUCTASE"/>
    <property type="match status" value="1"/>
</dbReference>
<dbReference type="GO" id="GO:0071949">
    <property type="term" value="F:FAD binding"/>
    <property type="evidence" value="ECO:0007669"/>
    <property type="project" value="TreeGrafter"/>
</dbReference>
<comment type="pathway">
    <text evidence="2 8">One-carbon metabolism; tetrahydrofolate interconversion.</text>
</comment>
<dbReference type="Pfam" id="PF02219">
    <property type="entry name" value="MTHFR"/>
    <property type="match status" value="1"/>
</dbReference>
<dbReference type="UniPathway" id="UPA00193"/>
<dbReference type="GO" id="GO:0005829">
    <property type="term" value="C:cytosol"/>
    <property type="evidence" value="ECO:0007669"/>
    <property type="project" value="TreeGrafter"/>
</dbReference>
<dbReference type="Gene3D" id="3.20.20.220">
    <property type="match status" value="1"/>
</dbReference>
<reference evidence="9 10" key="1">
    <citation type="journal article" date="2016" name="Nat. Commun.">
        <title>Thousands of microbial genomes shed light on interconnected biogeochemical processes in an aquifer system.</title>
        <authorList>
            <person name="Anantharaman K."/>
            <person name="Brown C.T."/>
            <person name="Hug L.A."/>
            <person name="Sharon I."/>
            <person name="Castelle C.J."/>
            <person name="Probst A.J."/>
            <person name="Thomas B.C."/>
            <person name="Singh A."/>
            <person name="Wilkins M.J."/>
            <person name="Karaoz U."/>
            <person name="Brodie E.L."/>
            <person name="Williams K.H."/>
            <person name="Hubbard S.S."/>
            <person name="Banfield J.F."/>
        </authorList>
    </citation>
    <scope>NUCLEOTIDE SEQUENCE [LARGE SCALE GENOMIC DNA]</scope>
</reference>
<comment type="caution">
    <text evidence="9">The sequence shown here is derived from an EMBL/GenBank/DDBJ whole genome shotgun (WGS) entry which is preliminary data.</text>
</comment>
<protein>
    <recommendedName>
        <fullName evidence="8">Methylenetetrahydrofolate reductase</fullName>
    </recommendedName>
</protein>
<evidence type="ECO:0000313" key="9">
    <source>
        <dbReference type="EMBL" id="OGZ94635.1"/>
    </source>
</evidence>
<dbReference type="EMBL" id="MHQC01000032">
    <property type="protein sequence ID" value="OGZ94635.1"/>
    <property type="molecule type" value="Genomic_DNA"/>
</dbReference>
<evidence type="ECO:0000256" key="6">
    <source>
        <dbReference type="ARBA" id="ARBA00023002"/>
    </source>
</evidence>
<comment type="catalytic activity">
    <reaction evidence="7">
        <text>(6S)-5-methyl-5,6,7,8-tetrahydrofolate + NAD(+) = (6R)-5,10-methylene-5,6,7,8-tetrahydrofolate + NADH + H(+)</text>
        <dbReference type="Rhea" id="RHEA:19821"/>
        <dbReference type="ChEBI" id="CHEBI:15378"/>
        <dbReference type="ChEBI" id="CHEBI:15636"/>
        <dbReference type="ChEBI" id="CHEBI:18608"/>
        <dbReference type="ChEBI" id="CHEBI:57540"/>
        <dbReference type="ChEBI" id="CHEBI:57945"/>
        <dbReference type="EC" id="1.5.1.54"/>
    </reaction>
    <physiologicalReaction direction="right-to-left" evidence="7">
        <dbReference type="Rhea" id="RHEA:19823"/>
    </physiologicalReaction>
</comment>
<keyword evidence="5 8" id="KW-0274">FAD</keyword>
<evidence type="ECO:0000256" key="5">
    <source>
        <dbReference type="ARBA" id="ARBA00022827"/>
    </source>
</evidence>
<comment type="similarity">
    <text evidence="3 8">Belongs to the methylenetetrahydrofolate reductase family.</text>
</comment>
<dbReference type="GO" id="GO:0009086">
    <property type="term" value="P:methionine biosynthetic process"/>
    <property type="evidence" value="ECO:0007669"/>
    <property type="project" value="TreeGrafter"/>
</dbReference>
<keyword evidence="6 8" id="KW-0560">Oxidoreductase</keyword>
<comment type="cofactor">
    <cofactor evidence="1 8">
        <name>FAD</name>
        <dbReference type="ChEBI" id="CHEBI:57692"/>
    </cofactor>
</comment>
<name>A0A1G2K5H6_9BACT</name>